<gene>
    <name evidence="6" type="ORF">GCM10009125_16560</name>
</gene>
<evidence type="ECO:0000313" key="7">
    <source>
        <dbReference type="Proteomes" id="UP001501176"/>
    </source>
</evidence>
<dbReference type="PANTHER" id="PTHR46036">
    <property type="entry name" value="LACTOYLGLUTATHIONE LYASE"/>
    <property type="match status" value="1"/>
</dbReference>
<dbReference type="SUPFAM" id="SSF54593">
    <property type="entry name" value="Glyoxalase/Bleomycin resistance protein/Dihydroxybiphenyl dioxygenase"/>
    <property type="match status" value="1"/>
</dbReference>
<proteinExistence type="predicted"/>
<protein>
    <recommendedName>
        <fullName evidence="2">Aldoketomutase</fullName>
    </recommendedName>
    <alternativeName>
        <fullName evidence="1">Ketone-aldehyde mutase</fullName>
    </alternativeName>
    <alternativeName>
        <fullName evidence="3">Methylglyoxalase</fullName>
    </alternativeName>
    <alternativeName>
        <fullName evidence="4">S-D-lactoylglutathione methylglyoxal lyase</fullName>
    </alternativeName>
</protein>
<organism evidence="6 7">
    <name type="scientific">Castellaniella daejeonensis</name>
    <dbReference type="NCBI Taxonomy" id="659013"/>
    <lineage>
        <taxon>Bacteria</taxon>
        <taxon>Pseudomonadati</taxon>
        <taxon>Pseudomonadota</taxon>
        <taxon>Betaproteobacteria</taxon>
        <taxon>Burkholderiales</taxon>
        <taxon>Alcaligenaceae</taxon>
        <taxon>Castellaniella</taxon>
    </lineage>
</organism>
<evidence type="ECO:0000313" key="6">
    <source>
        <dbReference type="EMBL" id="GAA0228206.1"/>
    </source>
</evidence>
<sequence length="131" mass="15045">MARLIHLMIRVRDLRRSIDFYRDAFGFQETHRLDFPSFTLVYLRNDASPVEIELTLNKGRDSPYEHGDAYGHVAFAVADLAATHASFSQSGYQPTAIKRLERDGETLASFFFLEDPDGYKIEVLQEGGHYR</sequence>
<evidence type="ECO:0000256" key="4">
    <source>
        <dbReference type="ARBA" id="ARBA00033298"/>
    </source>
</evidence>
<evidence type="ECO:0000256" key="2">
    <source>
        <dbReference type="ARBA" id="ARBA00030892"/>
    </source>
</evidence>
<dbReference type="Proteomes" id="UP001501176">
    <property type="component" value="Unassembled WGS sequence"/>
</dbReference>
<dbReference type="Pfam" id="PF00903">
    <property type="entry name" value="Glyoxalase"/>
    <property type="match status" value="1"/>
</dbReference>
<feature type="domain" description="VOC" evidence="5">
    <location>
        <begin position="3"/>
        <end position="126"/>
    </location>
</feature>
<dbReference type="InterPro" id="IPR029068">
    <property type="entry name" value="Glyas_Bleomycin-R_OHBP_Dase"/>
</dbReference>
<dbReference type="PANTHER" id="PTHR46036:SF5">
    <property type="entry name" value="LACTOYLGLUTATHIONE LYASE"/>
    <property type="match status" value="1"/>
</dbReference>
<comment type="caution">
    <text evidence="6">The sequence shown here is derived from an EMBL/GenBank/DDBJ whole genome shotgun (WGS) entry which is preliminary data.</text>
</comment>
<keyword evidence="7" id="KW-1185">Reference proteome</keyword>
<reference evidence="7" key="1">
    <citation type="journal article" date="2019" name="Int. J. Syst. Evol. Microbiol.">
        <title>The Global Catalogue of Microorganisms (GCM) 10K type strain sequencing project: providing services to taxonomists for standard genome sequencing and annotation.</title>
        <authorList>
            <consortium name="The Broad Institute Genomics Platform"/>
            <consortium name="The Broad Institute Genome Sequencing Center for Infectious Disease"/>
            <person name="Wu L."/>
            <person name="Ma J."/>
        </authorList>
    </citation>
    <scope>NUCLEOTIDE SEQUENCE [LARGE SCALE GENOMIC DNA]</scope>
    <source>
        <strain evidence="7">JCM 16240</strain>
    </source>
</reference>
<dbReference type="InterPro" id="IPR037523">
    <property type="entry name" value="VOC_core"/>
</dbReference>
<evidence type="ECO:0000256" key="3">
    <source>
        <dbReference type="ARBA" id="ARBA00032460"/>
    </source>
</evidence>
<dbReference type="Gene3D" id="3.10.180.10">
    <property type="entry name" value="2,3-Dihydroxybiphenyl 1,2-Dioxygenase, domain 1"/>
    <property type="match status" value="1"/>
</dbReference>
<dbReference type="EMBL" id="BAAAFN010000011">
    <property type="protein sequence ID" value="GAA0228206.1"/>
    <property type="molecule type" value="Genomic_DNA"/>
</dbReference>
<dbReference type="InterPro" id="IPR004360">
    <property type="entry name" value="Glyas_Fos-R_dOase_dom"/>
</dbReference>
<evidence type="ECO:0000256" key="1">
    <source>
        <dbReference type="ARBA" id="ARBA00030291"/>
    </source>
</evidence>
<dbReference type="PROSITE" id="PS51819">
    <property type="entry name" value="VOC"/>
    <property type="match status" value="1"/>
</dbReference>
<accession>A0ABP3DBT7</accession>
<dbReference type="RefSeq" id="WP_343820890.1">
    <property type="nucleotide sequence ID" value="NZ_BAAAFN010000011.1"/>
</dbReference>
<name>A0ABP3DBT7_9BURK</name>
<evidence type="ECO:0000259" key="5">
    <source>
        <dbReference type="PROSITE" id="PS51819"/>
    </source>
</evidence>